<keyword evidence="2" id="KW-1185">Reference proteome</keyword>
<reference evidence="1 2" key="1">
    <citation type="submission" date="2016-05" db="EMBL/GenBank/DDBJ databases">
        <title>Single-cell genome of chain-forming Candidatus Thiomargarita nelsonii and comparison to other large sulfur-oxidizing bacteria.</title>
        <authorList>
            <person name="Winkel M."/>
            <person name="Salman V."/>
            <person name="Woyke T."/>
            <person name="Schulz-Vogt H."/>
            <person name="Richter M."/>
            <person name="Flood B."/>
            <person name="Bailey J."/>
            <person name="Amann R."/>
            <person name="Mussmann M."/>
        </authorList>
    </citation>
    <scope>NUCLEOTIDE SEQUENCE [LARGE SCALE GENOMIC DNA]</scope>
    <source>
        <strain evidence="1 2">THI036</strain>
    </source>
</reference>
<feature type="non-terminal residue" evidence="1">
    <location>
        <position position="1"/>
    </location>
</feature>
<name>A0A176S7T1_9GAMM</name>
<organism evidence="1 2">
    <name type="scientific">Candidatus Thiomargarita nelsonii</name>
    <dbReference type="NCBI Taxonomy" id="1003181"/>
    <lineage>
        <taxon>Bacteria</taxon>
        <taxon>Pseudomonadati</taxon>
        <taxon>Pseudomonadota</taxon>
        <taxon>Gammaproteobacteria</taxon>
        <taxon>Thiotrichales</taxon>
        <taxon>Thiotrichaceae</taxon>
        <taxon>Thiomargarita</taxon>
    </lineage>
</organism>
<dbReference type="GO" id="GO:0020037">
    <property type="term" value="F:heme binding"/>
    <property type="evidence" value="ECO:0007669"/>
    <property type="project" value="InterPro"/>
</dbReference>
<comment type="caution">
    <text evidence="1">The sequence shown here is derived from an EMBL/GenBank/DDBJ whole genome shotgun (WGS) entry which is preliminary data.</text>
</comment>
<dbReference type="EMBL" id="LUTY01000077">
    <property type="protein sequence ID" value="OAD23956.1"/>
    <property type="molecule type" value="Genomic_DNA"/>
</dbReference>
<protein>
    <submittedName>
        <fullName evidence="1">Uncharacterized protein</fullName>
    </submittedName>
</protein>
<evidence type="ECO:0000313" key="2">
    <source>
        <dbReference type="Proteomes" id="UP000076962"/>
    </source>
</evidence>
<dbReference type="GO" id="GO:0009055">
    <property type="term" value="F:electron transfer activity"/>
    <property type="evidence" value="ECO:0007669"/>
    <property type="project" value="InterPro"/>
</dbReference>
<dbReference type="Gene3D" id="1.10.760.10">
    <property type="entry name" value="Cytochrome c-like domain"/>
    <property type="match status" value="1"/>
</dbReference>
<dbReference type="InterPro" id="IPR036909">
    <property type="entry name" value="Cyt_c-like_dom_sf"/>
</dbReference>
<dbReference type="AlphaFoldDB" id="A0A176S7T1"/>
<gene>
    <name evidence="1" type="ORF">THIOM_000194</name>
</gene>
<evidence type="ECO:0000313" key="1">
    <source>
        <dbReference type="EMBL" id="OAD23956.1"/>
    </source>
</evidence>
<dbReference type="Proteomes" id="UP000076962">
    <property type="component" value="Unassembled WGS sequence"/>
</dbReference>
<accession>A0A176S7T1</accession>
<sequence length="79" mass="8392">HAKDSNPVTVAIPAQVDVPIAVPAMAQNAEEAIRKFACTVCHSILESESSIGPDLRNVGARLSANEIQLSKRYSSAPSY</sequence>
<proteinExistence type="predicted"/>
<dbReference type="SUPFAM" id="SSF46626">
    <property type="entry name" value="Cytochrome c"/>
    <property type="match status" value="1"/>
</dbReference>